<protein>
    <submittedName>
        <fullName evidence="1">Uncharacterized protein</fullName>
    </submittedName>
</protein>
<dbReference type="Proteomes" id="UP000501690">
    <property type="component" value="Linkage Group LG7"/>
</dbReference>
<name>A0A4D6MHG2_VIGUN</name>
<organism evidence="1 2">
    <name type="scientific">Vigna unguiculata</name>
    <name type="common">Cowpea</name>
    <dbReference type="NCBI Taxonomy" id="3917"/>
    <lineage>
        <taxon>Eukaryota</taxon>
        <taxon>Viridiplantae</taxon>
        <taxon>Streptophyta</taxon>
        <taxon>Embryophyta</taxon>
        <taxon>Tracheophyta</taxon>
        <taxon>Spermatophyta</taxon>
        <taxon>Magnoliopsida</taxon>
        <taxon>eudicotyledons</taxon>
        <taxon>Gunneridae</taxon>
        <taxon>Pentapetalae</taxon>
        <taxon>rosids</taxon>
        <taxon>fabids</taxon>
        <taxon>Fabales</taxon>
        <taxon>Fabaceae</taxon>
        <taxon>Papilionoideae</taxon>
        <taxon>50 kb inversion clade</taxon>
        <taxon>NPAAA clade</taxon>
        <taxon>indigoferoid/millettioid clade</taxon>
        <taxon>Phaseoleae</taxon>
        <taxon>Vigna</taxon>
    </lineage>
</organism>
<reference evidence="1 2" key="1">
    <citation type="submission" date="2019-04" db="EMBL/GenBank/DDBJ databases">
        <title>An improved genome assembly and genetic linkage map for asparagus bean, Vigna unguiculata ssp. sesquipedialis.</title>
        <authorList>
            <person name="Xia Q."/>
            <person name="Zhang R."/>
            <person name="Dong Y."/>
        </authorList>
    </citation>
    <scope>NUCLEOTIDE SEQUENCE [LARGE SCALE GENOMIC DNA]</scope>
    <source>
        <tissue evidence="1">Leaf</tissue>
    </source>
</reference>
<dbReference type="AlphaFoldDB" id="A0A4D6MHG2"/>
<accession>A0A4D6MHG2</accession>
<keyword evidence="2" id="KW-1185">Reference proteome</keyword>
<sequence>MYRAHDHRQSQTDRVICYYTYQPQPIEHVRETIATDQTPQRQVEFPNTNIVRNVQDYQTCQLTTEDGNLSRPIHTGHNPSSTQGCCQLPNCLASDEYSQALSASEVTHAADPVWQVYSYRQVQVFQSPLTRYTSNLRQYEISKLLNRWLPKLEPIIYIVFIPIDGAWWRHEAHMEEWKASL</sequence>
<evidence type="ECO:0000313" key="2">
    <source>
        <dbReference type="Proteomes" id="UP000501690"/>
    </source>
</evidence>
<proteinExistence type="predicted"/>
<gene>
    <name evidence="1" type="ORF">DEO72_LG7g1268</name>
</gene>
<evidence type="ECO:0000313" key="1">
    <source>
        <dbReference type="EMBL" id="QCD99981.1"/>
    </source>
</evidence>
<dbReference type="EMBL" id="CP039351">
    <property type="protein sequence ID" value="QCD99981.1"/>
    <property type="molecule type" value="Genomic_DNA"/>
</dbReference>